<name>A0AAN9FM48_CLITE</name>
<proteinExistence type="predicted"/>
<reference evidence="1 2" key="1">
    <citation type="submission" date="2024-01" db="EMBL/GenBank/DDBJ databases">
        <title>The genomes of 5 underutilized Papilionoideae crops provide insights into root nodulation and disease resistance.</title>
        <authorList>
            <person name="Yuan L."/>
        </authorList>
    </citation>
    <scope>NUCLEOTIDE SEQUENCE [LARGE SCALE GENOMIC DNA]</scope>
    <source>
        <strain evidence="1">LY-2023</strain>
        <tissue evidence="1">Leaf</tissue>
    </source>
</reference>
<keyword evidence="2" id="KW-1185">Reference proteome</keyword>
<protein>
    <submittedName>
        <fullName evidence="1">Uncharacterized protein</fullName>
    </submittedName>
</protein>
<comment type="caution">
    <text evidence="1">The sequence shown here is derived from an EMBL/GenBank/DDBJ whole genome shotgun (WGS) entry which is preliminary data.</text>
</comment>
<evidence type="ECO:0000313" key="2">
    <source>
        <dbReference type="Proteomes" id="UP001359559"/>
    </source>
</evidence>
<accession>A0AAN9FM48</accession>
<gene>
    <name evidence="1" type="ORF">RJT34_23204</name>
</gene>
<dbReference type="AlphaFoldDB" id="A0AAN9FM48"/>
<organism evidence="1 2">
    <name type="scientific">Clitoria ternatea</name>
    <name type="common">Butterfly pea</name>
    <dbReference type="NCBI Taxonomy" id="43366"/>
    <lineage>
        <taxon>Eukaryota</taxon>
        <taxon>Viridiplantae</taxon>
        <taxon>Streptophyta</taxon>
        <taxon>Embryophyta</taxon>
        <taxon>Tracheophyta</taxon>
        <taxon>Spermatophyta</taxon>
        <taxon>Magnoliopsida</taxon>
        <taxon>eudicotyledons</taxon>
        <taxon>Gunneridae</taxon>
        <taxon>Pentapetalae</taxon>
        <taxon>rosids</taxon>
        <taxon>fabids</taxon>
        <taxon>Fabales</taxon>
        <taxon>Fabaceae</taxon>
        <taxon>Papilionoideae</taxon>
        <taxon>50 kb inversion clade</taxon>
        <taxon>NPAAA clade</taxon>
        <taxon>indigoferoid/millettioid clade</taxon>
        <taxon>Phaseoleae</taxon>
        <taxon>Clitoria</taxon>
    </lineage>
</organism>
<dbReference type="EMBL" id="JAYKXN010000006">
    <property type="protein sequence ID" value="KAK7278179.1"/>
    <property type="molecule type" value="Genomic_DNA"/>
</dbReference>
<sequence>MAIFCGGSPDCDSHLCKADAFSNESISHPHGDSEYPHDEFFGLLAYNKEQDFCCISVLKLPPWLYTNNTTSPYLLILLFRVVVETPRGPNLKLDHVLILL</sequence>
<dbReference type="Proteomes" id="UP001359559">
    <property type="component" value="Unassembled WGS sequence"/>
</dbReference>
<evidence type="ECO:0000313" key="1">
    <source>
        <dbReference type="EMBL" id="KAK7278179.1"/>
    </source>
</evidence>